<dbReference type="EMBL" id="CP032630">
    <property type="protein sequence ID" value="AYF97011.1"/>
    <property type="molecule type" value="Genomic_DNA"/>
</dbReference>
<dbReference type="InterPro" id="IPR012171">
    <property type="entry name" value="Fatty_acid_desaturase"/>
</dbReference>
<dbReference type="GO" id="GO:0008610">
    <property type="term" value="P:lipid biosynthetic process"/>
    <property type="evidence" value="ECO:0007669"/>
    <property type="project" value="UniProtKB-ARBA"/>
</dbReference>
<dbReference type="AlphaFoldDB" id="A0A387B5L5"/>
<protein>
    <submittedName>
        <fullName evidence="3">Acyl-CoA desaturase</fullName>
    </submittedName>
</protein>
<evidence type="ECO:0000313" key="4">
    <source>
        <dbReference type="Proteomes" id="UP000278886"/>
    </source>
</evidence>
<feature type="transmembrane region" description="Helical" evidence="1">
    <location>
        <begin position="48"/>
        <end position="69"/>
    </location>
</feature>
<keyword evidence="1" id="KW-0472">Membrane</keyword>
<dbReference type="GO" id="GO:0016717">
    <property type="term" value="F:oxidoreductase activity, acting on paired donors, with oxidation of a pair of donors resulting in the reduction of molecular oxygen to two molecules of water"/>
    <property type="evidence" value="ECO:0007669"/>
    <property type="project" value="TreeGrafter"/>
</dbReference>
<accession>A0A387B5L5</accession>
<evidence type="ECO:0000259" key="2">
    <source>
        <dbReference type="Pfam" id="PF00487"/>
    </source>
</evidence>
<reference evidence="4" key="1">
    <citation type="submission" date="2018-09" db="EMBL/GenBank/DDBJ databases">
        <title>Genome sequencing of strain 2DFWR-13.</title>
        <authorList>
            <person name="Heo J."/>
            <person name="Kim S.-J."/>
            <person name="Kwon S.-W."/>
        </authorList>
    </citation>
    <scope>NUCLEOTIDE SEQUENCE [LARGE SCALE GENOMIC DNA]</scope>
    <source>
        <strain evidence="4">2DFWR-13</strain>
    </source>
</reference>
<dbReference type="PANTHER" id="PTHR19353">
    <property type="entry name" value="FATTY ACID DESATURASE 2"/>
    <property type="match status" value="1"/>
</dbReference>
<dbReference type="PANTHER" id="PTHR19353:SF19">
    <property type="entry name" value="DELTA(5) FATTY ACID DESATURASE C-RELATED"/>
    <property type="match status" value="1"/>
</dbReference>
<keyword evidence="1" id="KW-1133">Transmembrane helix</keyword>
<organism evidence="3 4">
    <name type="scientific">Protaetiibacter intestinalis</name>
    <dbReference type="NCBI Taxonomy" id="2419774"/>
    <lineage>
        <taxon>Bacteria</taxon>
        <taxon>Bacillati</taxon>
        <taxon>Actinomycetota</taxon>
        <taxon>Actinomycetes</taxon>
        <taxon>Micrococcales</taxon>
        <taxon>Microbacteriaceae</taxon>
        <taxon>Protaetiibacter</taxon>
    </lineage>
</organism>
<dbReference type="Pfam" id="PF00487">
    <property type="entry name" value="FA_desaturase"/>
    <property type="match status" value="1"/>
</dbReference>
<dbReference type="PIRSF" id="PIRSF015921">
    <property type="entry name" value="FA_sphinglp_des"/>
    <property type="match status" value="1"/>
</dbReference>
<evidence type="ECO:0000313" key="3">
    <source>
        <dbReference type="EMBL" id="AYF97011.1"/>
    </source>
</evidence>
<proteinExistence type="predicted"/>
<dbReference type="OrthoDB" id="104711at2"/>
<dbReference type="GO" id="GO:0016020">
    <property type="term" value="C:membrane"/>
    <property type="evidence" value="ECO:0007669"/>
    <property type="project" value="TreeGrafter"/>
</dbReference>
<name>A0A387B5L5_9MICO</name>
<dbReference type="KEGG" id="lyd:D7I47_01240"/>
<feature type="domain" description="Fatty acid desaturase" evidence="2">
    <location>
        <begin position="74"/>
        <end position="332"/>
    </location>
</feature>
<dbReference type="CDD" id="cd03506">
    <property type="entry name" value="Delta6-FADS-like"/>
    <property type="match status" value="1"/>
</dbReference>
<keyword evidence="4" id="KW-1185">Reference proteome</keyword>
<sequence>MSSSTPAFVPGRLRQTTPRTANAIDPIRTFTAVSRTVKETGLLRRSHGFYLTLGIALALALGGAITGFVLFGASWYQLLIAGGLGIVLTQAAFLGHEASHRQVLASGPANDRLGRLIVTLGVGMSYQWWMTKHTRHHANPNRVGRDPDIEIDTVAFTAESAATQRGLLAWITRRQGCLFYPLLLLEGLNLHAHSLRSLVRRGRVEGRWFELGMLALRWTVYLGALFWVLPLGMAFAFLGVQLAVFGFYMGSSFAVNHTGMPIIPADAKLDFFTKQVRTSRNIAGGWWASALLGGLNYQVEHHLFPNMARPHLARAREIVREYCATHEIPYTEMSLARAHAAVVRHMHEVGRAAVDPFTCPLVASYRRA</sequence>
<feature type="transmembrane region" description="Helical" evidence="1">
    <location>
        <begin position="75"/>
        <end position="94"/>
    </location>
</feature>
<dbReference type="InterPro" id="IPR005804">
    <property type="entry name" value="FA_desaturase_dom"/>
</dbReference>
<gene>
    <name evidence="3" type="ORF">D7I47_01240</name>
</gene>
<dbReference type="Proteomes" id="UP000278886">
    <property type="component" value="Chromosome"/>
</dbReference>
<evidence type="ECO:0000256" key="1">
    <source>
        <dbReference type="SAM" id="Phobius"/>
    </source>
</evidence>
<keyword evidence="1" id="KW-0812">Transmembrane</keyword>